<dbReference type="EMBL" id="CAXHTB010000002">
    <property type="protein sequence ID" value="CAL0301593.1"/>
    <property type="molecule type" value="Genomic_DNA"/>
</dbReference>
<organism evidence="2 3">
    <name type="scientific">Lupinus luteus</name>
    <name type="common">European yellow lupine</name>
    <dbReference type="NCBI Taxonomy" id="3873"/>
    <lineage>
        <taxon>Eukaryota</taxon>
        <taxon>Viridiplantae</taxon>
        <taxon>Streptophyta</taxon>
        <taxon>Embryophyta</taxon>
        <taxon>Tracheophyta</taxon>
        <taxon>Spermatophyta</taxon>
        <taxon>Magnoliopsida</taxon>
        <taxon>eudicotyledons</taxon>
        <taxon>Gunneridae</taxon>
        <taxon>Pentapetalae</taxon>
        <taxon>rosids</taxon>
        <taxon>fabids</taxon>
        <taxon>Fabales</taxon>
        <taxon>Fabaceae</taxon>
        <taxon>Papilionoideae</taxon>
        <taxon>50 kb inversion clade</taxon>
        <taxon>genistoids sensu lato</taxon>
        <taxon>core genistoids</taxon>
        <taxon>Genisteae</taxon>
        <taxon>Lupinus</taxon>
    </lineage>
</organism>
<protein>
    <submittedName>
        <fullName evidence="2">Uncharacterized protein</fullName>
    </submittedName>
</protein>
<comment type="caution">
    <text evidence="2">The sequence shown here is derived from an EMBL/GenBank/DDBJ whole genome shotgun (WGS) entry which is preliminary data.</text>
</comment>
<feature type="region of interest" description="Disordered" evidence="1">
    <location>
        <begin position="1"/>
        <end position="47"/>
    </location>
</feature>
<accession>A0AAV1VXH8</accession>
<evidence type="ECO:0000256" key="1">
    <source>
        <dbReference type="SAM" id="MobiDB-lite"/>
    </source>
</evidence>
<keyword evidence="3" id="KW-1185">Reference proteome</keyword>
<proteinExistence type="predicted"/>
<sequence>MSWRAPSRASDDRARSLKEKELGHAMELSPGEDLKRPNAHQGYDWGIDNDEDYSKGLEDSLDSSAYPQYAPAPYYPRDYRSNLSLLFGFSLLYEPCAQVFVVVYSLELKAKATSLISFWATISHNPGRTNKPPNMAGLEKSLQHYYEFGDHIHFPEHDDWMYLLE</sequence>
<feature type="compositionally biased region" description="Basic and acidic residues" evidence="1">
    <location>
        <begin position="9"/>
        <end position="24"/>
    </location>
</feature>
<name>A0AAV1VXH8_LUPLU</name>
<reference evidence="2 3" key="1">
    <citation type="submission" date="2024-03" db="EMBL/GenBank/DDBJ databases">
        <authorList>
            <person name="Martinez-Hernandez J."/>
        </authorList>
    </citation>
    <scope>NUCLEOTIDE SEQUENCE [LARGE SCALE GENOMIC DNA]</scope>
</reference>
<gene>
    <name evidence="2" type="ORF">LLUT_LOCUS2653</name>
</gene>
<dbReference type="AlphaFoldDB" id="A0AAV1VXH8"/>
<evidence type="ECO:0000313" key="2">
    <source>
        <dbReference type="EMBL" id="CAL0301593.1"/>
    </source>
</evidence>
<dbReference type="Proteomes" id="UP001497480">
    <property type="component" value="Unassembled WGS sequence"/>
</dbReference>
<evidence type="ECO:0000313" key="3">
    <source>
        <dbReference type="Proteomes" id="UP001497480"/>
    </source>
</evidence>